<dbReference type="Pfam" id="PF13279">
    <property type="entry name" value="4HBT_2"/>
    <property type="match status" value="1"/>
</dbReference>
<proteinExistence type="predicted"/>
<dbReference type="RefSeq" id="WP_338180627.1">
    <property type="nucleotide sequence ID" value="NZ_JAEKNQ010000044.1"/>
</dbReference>
<dbReference type="Proteomes" id="UP000620075">
    <property type="component" value="Unassembled WGS sequence"/>
</dbReference>
<dbReference type="EMBL" id="JAEKNQ010000044">
    <property type="protein sequence ID" value="MBJ7603887.1"/>
    <property type="molecule type" value="Genomic_DNA"/>
</dbReference>
<dbReference type="PANTHER" id="PTHR31793">
    <property type="entry name" value="4-HYDROXYBENZOYL-COA THIOESTERASE FAMILY MEMBER"/>
    <property type="match status" value="1"/>
</dbReference>
<dbReference type="InterPro" id="IPR050563">
    <property type="entry name" value="4-hydroxybenzoyl-CoA_TE"/>
</dbReference>
<sequence length="159" mass="18202">MSVDFTCYTARWQVRNYELDSNGHVNNAVYLNWAEQMAMEHAELAGYGRAWSRVQGGWWLVHRSLITHHRPAQFGDVVELTVRVIYLRGSRGVRRTEICRVADGEALAEVLTEWVWVRNSDGRPTRVPSELQELGRSATEATLVRDPGFLQALRRTPGH</sequence>
<dbReference type="AlphaFoldDB" id="A0A934KI08"/>
<dbReference type="CDD" id="cd00586">
    <property type="entry name" value="4HBT"/>
    <property type="match status" value="1"/>
</dbReference>
<dbReference type="PANTHER" id="PTHR31793:SF24">
    <property type="entry name" value="LONG-CHAIN ACYL-COA THIOESTERASE FADM"/>
    <property type="match status" value="1"/>
</dbReference>
<dbReference type="InterPro" id="IPR029069">
    <property type="entry name" value="HotDog_dom_sf"/>
</dbReference>
<gene>
    <name evidence="1" type="ORF">JF888_11940</name>
</gene>
<dbReference type="Gene3D" id="3.10.129.10">
    <property type="entry name" value="Hotdog Thioesterase"/>
    <property type="match status" value="1"/>
</dbReference>
<name>A0A934KI08_9BACT</name>
<accession>A0A934KI08</accession>
<comment type="caution">
    <text evidence="1">The sequence shown here is derived from an EMBL/GenBank/DDBJ whole genome shotgun (WGS) entry which is preliminary data.</text>
</comment>
<reference evidence="1 2" key="1">
    <citation type="submission" date="2020-10" db="EMBL/GenBank/DDBJ databases">
        <title>Ca. Dormibacterota MAGs.</title>
        <authorList>
            <person name="Montgomery K."/>
        </authorList>
    </citation>
    <scope>NUCLEOTIDE SEQUENCE [LARGE SCALE GENOMIC DNA]</scope>
    <source>
        <strain evidence="1">SC8811_S16_3</strain>
    </source>
</reference>
<protein>
    <submittedName>
        <fullName evidence="1">Acyl-CoA thioesterase</fullName>
    </submittedName>
</protein>
<evidence type="ECO:0000313" key="1">
    <source>
        <dbReference type="EMBL" id="MBJ7603887.1"/>
    </source>
</evidence>
<dbReference type="GO" id="GO:0047617">
    <property type="term" value="F:fatty acyl-CoA hydrolase activity"/>
    <property type="evidence" value="ECO:0007669"/>
    <property type="project" value="TreeGrafter"/>
</dbReference>
<evidence type="ECO:0000313" key="2">
    <source>
        <dbReference type="Proteomes" id="UP000620075"/>
    </source>
</evidence>
<dbReference type="SUPFAM" id="SSF54637">
    <property type="entry name" value="Thioesterase/thiol ester dehydrase-isomerase"/>
    <property type="match status" value="1"/>
</dbReference>
<organism evidence="1 2">
    <name type="scientific">Candidatus Dormiibacter inghamiae</name>
    <dbReference type="NCBI Taxonomy" id="3127013"/>
    <lineage>
        <taxon>Bacteria</taxon>
        <taxon>Bacillati</taxon>
        <taxon>Candidatus Dormiibacterota</taxon>
        <taxon>Candidatus Dormibacteria</taxon>
        <taxon>Candidatus Dormibacterales</taxon>
        <taxon>Candidatus Dormibacteraceae</taxon>
        <taxon>Candidatus Dormiibacter</taxon>
    </lineage>
</organism>